<dbReference type="RefSeq" id="WP_267538342.1">
    <property type="nucleotide sequence ID" value="NZ_JAPNKA010000001.1"/>
</dbReference>
<evidence type="ECO:0000256" key="1">
    <source>
        <dbReference type="SAM" id="SignalP"/>
    </source>
</evidence>
<dbReference type="EMBL" id="JAPNKA010000001">
    <property type="protein sequence ID" value="MCY1079635.1"/>
    <property type="molecule type" value="Genomic_DNA"/>
</dbReference>
<protein>
    <recommendedName>
        <fullName evidence="4">Lipoprotein</fullName>
    </recommendedName>
</protein>
<accession>A0ABT4AD87</accession>
<proteinExistence type="predicted"/>
<feature type="signal peptide" evidence="1">
    <location>
        <begin position="1"/>
        <end position="23"/>
    </location>
</feature>
<gene>
    <name evidence="2" type="ORF">OV287_34770</name>
</gene>
<dbReference type="Proteomes" id="UP001207654">
    <property type="component" value="Unassembled WGS sequence"/>
</dbReference>
<organism evidence="2 3">
    <name type="scientific">Archangium lansingense</name>
    <dbReference type="NCBI Taxonomy" id="2995310"/>
    <lineage>
        <taxon>Bacteria</taxon>
        <taxon>Pseudomonadati</taxon>
        <taxon>Myxococcota</taxon>
        <taxon>Myxococcia</taxon>
        <taxon>Myxococcales</taxon>
        <taxon>Cystobacterineae</taxon>
        <taxon>Archangiaceae</taxon>
        <taxon>Archangium</taxon>
    </lineage>
</organism>
<keyword evidence="3" id="KW-1185">Reference proteome</keyword>
<dbReference type="InterPro" id="IPR011044">
    <property type="entry name" value="Quino_amine_DH_bsu"/>
</dbReference>
<evidence type="ECO:0008006" key="4">
    <source>
        <dbReference type="Google" id="ProtNLM"/>
    </source>
</evidence>
<evidence type="ECO:0000313" key="3">
    <source>
        <dbReference type="Proteomes" id="UP001207654"/>
    </source>
</evidence>
<sequence length="518" mass="56272">MPTPHSRRAWVRPALLLPFLSLACTPPPPPTTPDLPQVSILVDEPSTVGRAVKLSISTSGCDQVQSLQLLDNNELIKQVTYSATPTQVEIGTTEIRYTRGISANLSLTARVTCADGRTNVSQAQPATFFPVEEVIEPPANSTTSVVPDYFVVDGSGANASFIGCGKEGARSYLYKVPKNNPTNRQKLEMDFPCDATTIITDRKPAGSGHRWVWTKDQGAIAIDANFNLVTVPALTDVKNLAVAPDGNAFIYNVAQLDLVTPKGTVKWSREIADPETNTISLILADPFVRPDGKILIPLYDDRLETHLYVGIVNADGTGFVRYEIDQFPLEQYPPVAFDPTGTVMYVATQGPNSANVRACSIGSAKLCVASGSRLWISQELPGYMAALVPYNNGTRLAAIGRNRFWFLEARDGQSTEGQVMNKDQQPLTANGALVARFAQPGPGSAFYMFTSAAGTDEKPYPYPVEVVATDGAEKGELFRYQVPGGSLYGALDDTEALWLRVGTKLVKPFTPQQYREMR</sequence>
<dbReference type="PROSITE" id="PS51257">
    <property type="entry name" value="PROKAR_LIPOPROTEIN"/>
    <property type="match status" value="1"/>
</dbReference>
<comment type="caution">
    <text evidence="2">The sequence shown here is derived from an EMBL/GenBank/DDBJ whole genome shotgun (WGS) entry which is preliminary data.</text>
</comment>
<keyword evidence="1" id="KW-0732">Signal</keyword>
<dbReference type="SUPFAM" id="SSF50969">
    <property type="entry name" value="YVTN repeat-like/Quinoprotein amine dehydrogenase"/>
    <property type="match status" value="1"/>
</dbReference>
<name>A0ABT4AD87_9BACT</name>
<feature type="chain" id="PRO_5046861927" description="Lipoprotein" evidence="1">
    <location>
        <begin position="24"/>
        <end position="518"/>
    </location>
</feature>
<evidence type="ECO:0000313" key="2">
    <source>
        <dbReference type="EMBL" id="MCY1079635.1"/>
    </source>
</evidence>
<reference evidence="2 3" key="1">
    <citation type="submission" date="2022-11" db="EMBL/GenBank/DDBJ databases">
        <title>Minimal conservation of predation-associated metabolite biosynthetic gene clusters underscores biosynthetic potential of Myxococcota including descriptions for ten novel species: Archangium lansinium sp. nov., Myxococcus landrumus sp. nov., Nannocystis bai.</title>
        <authorList>
            <person name="Ahearne A."/>
            <person name="Stevens C."/>
            <person name="Phillips K."/>
        </authorList>
    </citation>
    <scope>NUCLEOTIDE SEQUENCE [LARGE SCALE GENOMIC DNA]</scope>
    <source>
        <strain evidence="2 3">MIWBW</strain>
    </source>
</reference>